<reference evidence="2" key="2">
    <citation type="submission" date="2020-09" db="EMBL/GenBank/DDBJ databases">
        <authorList>
            <person name="Sun Q."/>
            <person name="Zhou Y."/>
        </authorList>
    </citation>
    <scope>NUCLEOTIDE SEQUENCE</scope>
    <source>
        <strain evidence="2">CGMCC 4.7306</strain>
    </source>
</reference>
<feature type="transmembrane region" description="Helical" evidence="1">
    <location>
        <begin position="21"/>
        <end position="42"/>
    </location>
</feature>
<dbReference type="AlphaFoldDB" id="A0A917SJR0"/>
<dbReference type="RefSeq" id="WP_188898321.1">
    <property type="nucleotide sequence ID" value="NZ_BMMZ01000019.1"/>
</dbReference>
<evidence type="ECO:0000313" key="2">
    <source>
        <dbReference type="EMBL" id="GGL82717.1"/>
    </source>
</evidence>
<sequence length="200" mass="21590">MSLSGRHRLSAVMVGDFDDRMRARAILVVGVVVVVVVGHTLLSQAVDTSTRSGWLIANSVWALAVVAAAAMVVDIFRQRTVKQVYLEVTAAGIVLRTGRNPETTTISWAALSGIILKTSYRATLRSRRARLRLILIPGGGAGVVTDPQFDQWRGRYGAHGSDLGIPVLLVSERFPLDEALKQFAGPLYRGVVDGGTTFSF</sequence>
<proteinExistence type="predicted"/>
<dbReference type="EMBL" id="BMMZ01000019">
    <property type="protein sequence ID" value="GGL82717.1"/>
    <property type="molecule type" value="Genomic_DNA"/>
</dbReference>
<name>A0A917SJR0_9ACTN</name>
<reference evidence="2" key="1">
    <citation type="journal article" date="2014" name="Int. J. Syst. Evol. Microbiol.">
        <title>Complete genome sequence of Corynebacterium casei LMG S-19264T (=DSM 44701T), isolated from a smear-ripened cheese.</title>
        <authorList>
            <consortium name="US DOE Joint Genome Institute (JGI-PGF)"/>
            <person name="Walter F."/>
            <person name="Albersmeier A."/>
            <person name="Kalinowski J."/>
            <person name="Ruckert C."/>
        </authorList>
    </citation>
    <scope>NUCLEOTIDE SEQUENCE</scope>
    <source>
        <strain evidence="2">CGMCC 4.7306</strain>
    </source>
</reference>
<keyword evidence="1" id="KW-1133">Transmembrane helix</keyword>
<organism evidence="2 3">
    <name type="scientific">Microlunatus endophyticus</name>
    <dbReference type="NCBI Taxonomy" id="1716077"/>
    <lineage>
        <taxon>Bacteria</taxon>
        <taxon>Bacillati</taxon>
        <taxon>Actinomycetota</taxon>
        <taxon>Actinomycetes</taxon>
        <taxon>Propionibacteriales</taxon>
        <taxon>Propionibacteriaceae</taxon>
        <taxon>Microlunatus</taxon>
    </lineage>
</organism>
<accession>A0A917SJR0</accession>
<dbReference type="Proteomes" id="UP000613840">
    <property type="component" value="Unassembled WGS sequence"/>
</dbReference>
<gene>
    <name evidence="2" type="ORF">GCM10011575_46250</name>
</gene>
<comment type="caution">
    <text evidence="2">The sequence shown here is derived from an EMBL/GenBank/DDBJ whole genome shotgun (WGS) entry which is preliminary data.</text>
</comment>
<evidence type="ECO:0008006" key="4">
    <source>
        <dbReference type="Google" id="ProtNLM"/>
    </source>
</evidence>
<evidence type="ECO:0000313" key="3">
    <source>
        <dbReference type="Proteomes" id="UP000613840"/>
    </source>
</evidence>
<evidence type="ECO:0000256" key="1">
    <source>
        <dbReference type="SAM" id="Phobius"/>
    </source>
</evidence>
<protein>
    <recommendedName>
        <fullName evidence="4">PH domain-containing protein</fullName>
    </recommendedName>
</protein>
<keyword evidence="1" id="KW-0472">Membrane</keyword>
<feature type="transmembrane region" description="Helical" evidence="1">
    <location>
        <begin position="54"/>
        <end position="76"/>
    </location>
</feature>
<keyword evidence="1" id="KW-0812">Transmembrane</keyword>
<keyword evidence="3" id="KW-1185">Reference proteome</keyword>